<protein>
    <submittedName>
        <fullName evidence="1">Cytochrome P450</fullName>
    </submittedName>
</protein>
<dbReference type="Proteomes" id="UP000623467">
    <property type="component" value="Unassembled WGS sequence"/>
</dbReference>
<sequence length="151" mass="17614">MRIHIFTQEVLRVYPAGAMRARRIERRHHSPFRGDRHHDWAAYNPNFYSEGDHVALALASYQRLPSLWGDDADVFNPYRWIEDRVHQGEAIGPYANLLSFFGGPARLSRMALCRPGNASYSLRTHPEIFLYCPGGRNYSREIREYNTTDRC</sequence>
<dbReference type="OrthoDB" id="3203564at2759"/>
<name>A0A8H6U1R8_9AGAR</name>
<gene>
    <name evidence="1" type="ORF">MSAN_02495500</name>
</gene>
<dbReference type="SUPFAM" id="SSF48264">
    <property type="entry name" value="Cytochrome P450"/>
    <property type="match status" value="1"/>
</dbReference>
<dbReference type="Gene3D" id="1.10.630.10">
    <property type="entry name" value="Cytochrome P450"/>
    <property type="match status" value="1"/>
</dbReference>
<reference evidence="1" key="1">
    <citation type="submission" date="2020-05" db="EMBL/GenBank/DDBJ databases">
        <title>Mycena genomes resolve the evolution of fungal bioluminescence.</title>
        <authorList>
            <person name="Tsai I.J."/>
        </authorList>
    </citation>
    <scope>NUCLEOTIDE SEQUENCE</scope>
    <source>
        <strain evidence="1">160909Yilan</strain>
    </source>
</reference>
<accession>A0A8H6U1R8</accession>
<dbReference type="EMBL" id="JACAZH010000092">
    <property type="protein sequence ID" value="KAF7326801.1"/>
    <property type="molecule type" value="Genomic_DNA"/>
</dbReference>
<dbReference type="AlphaFoldDB" id="A0A8H6U1R8"/>
<keyword evidence="2" id="KW-1185">Reference proteome</keyword>
<dbReference type="GO" id="GO:0020037">
    <property type="term" value="F:heme binding"/>
    <property type="evidence" value="ECO:0007669"/>
    <property type="project" value="InterPro"/>
</dbReference>
<dbReference type="GO" id="GO:0004497">
    <property type="term" value="F:monooxygenase activity"/>
    <property type="evidence" value="ECO:0007669"/>
    <property type="project" value="InterPro"/>
</dbReference>
<dbReference type="GO" id="GO:0016705">
    <property type="term" value="F:oxidoreductase activity, acting on paired donors, with incorporation or reduction of molecular oxygen"/>
    <property type="evidence" value="ECO:0007669"/>
    <property type="project" value="InterPro"/>
</dbReference>
<dbReference type="GO" id="GO:0005506">
    <property type="term" value="F:iron ion binding"/>
    <property type="evidence" value="ECO:0007669"/>
    <property type="project" value="InterPro"/>
</dbReference>
<comment type="caution">
    <text evidence="1">The sequence shown here is derived from an EMBL/GenBank/DDBJ whole genome shotgun (WGS) entry which is preliminary data.</text>
</comment>
<organism evidence="1 2">
    <name type="scientific">Mycena sanguinolenta</name>
    <dbReference type="NCBI Taxonomy" id="230812"/>
    <lineage>
        <taxon>Eukaryota</taxon>
        <taxon>Fungi</taxon>
        <taxon>Dikarya</taxon>
        <taxon>Basidiomycota</taxon>
        <taxon>Agaricomycotina</taxon>
        <taxon>Agaricomycetes</taxon>
        <taxon>Agaricomycetidae</taxon>
        <taxon>Agaricales</taxon>
        <taxon>Marasmiineae</taxon>
        <taxon>Mycenaceae</taxon>
        <taxon>Mycena</taxon>
    </lineage>
</organism>
<evidence type="ECO:0000313" key="2">
    <source>
        <dbReference type="Proteomes" id="UP000623467"/>
    </source>
</evidence>
<dbReference type="InterPro" id="IPR036396">
    <property type="entry name" value="Cyt_P450_sf"/>
</dbReference>
<evidence type="ECO:0000313" key="1">
    <source>
        <dbReference type="EMBL" id="KAF7326801.1"/>
    </source>
</evidence>
<proteinExistence type="predicted"/>